<accession>A0A1X0Y595</accession>
<dbReference type="PANTHER" id="PTHR38605">
    <property type="entry name" value="ATPASE-RELATED"/>
    <property type="match status" value="1"/>
</dbReference>
<dbReference type="STRING" id="1969733.B5V00_08630"/>
<dbReference type="Pfam" id="PF04317">
    <property type="entry name" value="DUF463"/>
    <property type="match status" value="1"/>
</dbReference>
<dbReference type="InterPro" id="IPR007413">
    <property type="entry name" value="YcjX-like"/>
</dbReference>
<name>A0A1X0Y595_9BACT</name>
<dbReference type="Proteomes" id="UP000193136">
    <property type="component" value="Unassembled WGS sequence"/>
</dbReference>
<keyword evidence="2" id="KW-1185">Reference proteome</keyword>
<gene>
    <name evidence="1" type="ORF">B5V00_08630</name>
</gene>
<evidence type="ECO:0000313" key="2">
    <source>
        <dbReference type="Proteomes" id="UP000193136"/>
    </source>
</evidence>
<dbReference type="OrthoDB" id="9777645at2"/>
<protein>
    <recommendedName>
        <fullName evidence="3">YcjX family protein</fullName>
    </recommendedName>
</protein>
<dbReference type="AlphaFoldDB" id="A0A1X0Y595"/>
<dbReference type="PIRSF" id="PIRSF019381">
    <property type="entry name" value="YcjX"/>
    <property type="match status" value="1"/>
</dbReference>
<sequence>MQEGLNPMEKISDLFTTKLTIGVTGFSRSGKTVFIGALAQALVCADAWKQKTGQGPLAQFGPLERGQFRAARIRDDVHADTPQFPFRQVRDSLATHDAAWPQATEGISRLVLDLDYHTTGFYKRIKTLRIELIDYPGEWLVDLPMLEQSYAEWSEQALALAGTELRSSWSEPFFAQLGRLGTGEKFDEEQAIKLTGSWAGYLQQAADYGLSRNQPGRLLRPGALRNSPVLRLFPLPEVCRDSPFGKGMEKRFEEYKKKIIKPFFREHFKHIDRQIVMLDLLRVLQQGKQAFDEMVETFREVLPVFHYGRKNLIPWLGGTKISRLLFAATKGDHVTRGDRANLEQMVRRMLSLVDDRNELRSQVADYEVMTLASVRATEDRMTVKAPKREILYGRPAGEGKASQWDPGGLPLDMPPDWATVFFEFYRFEPPPMAEALSEGYPAINLGKALDYLIGEDLK</sequence>
<evidence type="ECO:0008006" key="3">
    <source>
        <dbReference type="Google" id="ProtNLM"/>
    </source>
</evidence>
<evidence type="ECO:0000313" key="1">
    <source>
        <dbReference type="EMBL" id="ORJ60306.1"/>
    </source>
</evidence>
<dbReference type="PANTHER" id="PTHR38605:SF1">
    <property type="entry name" value="ATPASE"/>
    <property type="match status" value="1"/>
</dbReference>
<dbReference type="EMBL" id="NAAD01000009">
    <property type="protein sequence ID" value="ORJ60306.1"/>
    <property type="molecule type" value="Genomic_DNA"/>
</dbReference>
<comment type="caution">
    <text evidence="1">The sequence shown here is derived from an EMBL/GenBank/DDBJ whole genome shotgun (WGS) entry which is preliminary data.</text>
</comment>
<reference evidence="1 2" key="1">
    <citation type="submission" date="2017-03" db="EMBL/GenBank/DDBJ databases">
        <title>Genome sequence of Geothermobacter sp. EPR-M, Deep-Sea Iron Reducer.</title>
        <authorList>
            <person name="Tully B."/>
            <person name="Savalia P."/>
            <person name="Abuyen K."/>
            <person name="Baughan C."/>
            <person name="Romero E."/>
            <person name="Ronkowski C."/>
            <person name="Torres B."/>
            <person name="Tremblay J."/>
            <person name="Trujillo A."/>
            <person name="Tyler M."/>
            <person name="Perez-Rodriguez I."/>
            <person name="Amend J."/>
        </authorList>
    </citation>
    <scope>NUCLEOTIDE SEQUENCE [LARGE SCALE GENOMIC DNA]</scope>
    <source>
        <strain evidence="1 2">EPR-M</strain>
    </source>
</reference>
<proteinExistence type="predicted"/>
<organism evidence="1 2">
    <name type="scientific">Geothermobacter hydrogeniphilus</name>
    <dbReference type="NCBI Taxonomy" id="1969733"/>
    <lineage>
        <taxon>Bacteria</taxon>
        <taxon>Pseudomonadati</taxon>
        <taxon>Thermodesulfobacteriota</taxon>
        <taxon>Desulfuromonadia</taxon>
        <taxon>Desulfuromonadales</taxon>
        <taxon>Geothermobacteraceae</taxon>
        <taxon>Geothermobacter</taxon>
    </lineage>
</organism>